<gene>
    <name evidence="1" type="ORF">DI569_02640</name>
</gene>
<organism evidence="1 2">
    <name type="scientific">Sphingopyxis macrogoltabida</name>
    <name type="common">Sphingomonas macrogoltabidus</name>
    <dbReference type="NCBI Taxonomy" id="33050"/>
    <lineage>
        <taxon>Bacteria</taxon>
        <taxon>Pseudomonadati</taxon>
        <taxon>Pseudomonadota</taxon>
        <taxon>Alphaproteobacteria</taxon>
        <taxon>Sphingomonadales</taxon>
        <taxon>Sphingomonadaceae</taxon>
        <taxon>Sphingopyxis</taxon>
    </lineage>
</organism>
<proteinExistence type="predicted"/>
<comment type="caution">
    <text evidence="1">The sequence shown here is derived from an EMBL/GenBank/DDBJ whole genome shotgun (WGS) entry which is preliminary data.</text>
</comment>
<name>A0A2W5L8X0_SPHMC</name>
<dbReference type="Proteomes" id="UP000248597">
    <property type="component" value="Unassembled WGS sequence"/>
</dbReference>
<accession>A0A2W5L8X0</accession>
<sequence length="232" mass="24437">MADALRVKPDSPEYFVGLATLQQQFSEIETIVSNREMSDRARAVYLRALKKLQPFLNPVQLASYATANLQKLANEIDQLFVISELLPSEIGLSDGERLAELVENLEALRAEISDIGVSKEIAVHLVALFDTLIMALRSHHILGPDGLAKAFGSVACELTRTANVNAIGGSTDAQTAGWFGKAMKAMKALGALIVWTGAVAGAGSEILDFGGDVAGLLAEATPEDGSGKGGNG</sequence>
<protein>
    <submittedName>
        <fullName evidence="1">Uncharacterized protein</fullName>
    </submittedName>
</protein>
<evidence type="ECO:0000313" key="2">
    <source>
        <dbReference type="Proteomes" id="UP000248597"/>
    </source>
</evidence>
<reference evidence="1 2" key="1">
    <citation type="submission" date="2017-08" db="EMBL/GenBank/DDBJ databases">
        <title>Infants hospitalized years apart are colonized by the same room-sourced microbial strains.</title>
        <authorList>
            <person name="Brooks B."/>
            <person name="Olm M.R."/>
            <person name="Firek B.A."/>
            <person name="Baker R."/>
            <person name="Thomas B.C."/>
            <person name="Morowitz M.J."/>
            <person name="Banfield J.F."/>
        </authorList>
    </citation>
    <scope>NUCLEOTIDE SEQUENCE [LARGE SCALE GENOMIC DNA]</scope>
    <source>
        <strain evidence="1">S2_005_003_R2_47</strain>
    </source>
</reference>
<dbReference type="EMBL" id="QFPJ01000004">
    <property type="protein sequence ID" value="PZQ23888.1"/>
    <property type="molecule type" value="Genomic_DNA"/>
</dbReference>
<evidence type="ECO:0000313" key="1">
    <source>
        <dbReference type="EMBL" id="PZQ23888.1"/>
    </source>
</evidence>
<dbReference type="AlphaFoldDB" id="A0A2W5L8X0"/>